<dbReference type="Pfam" id="PF07742">
    <property type="entry name" value="BTG"/>
    <property type="match status" value="1"/>
</dbReference>
<accession>A0A2C9JVZ3</accession>
<dbReference type="VEuPathDB" id="VectorBase:BGLB008901"/>
<dbReference type="RefSeq" id="XP_013085649.1">
    <property type="nucleotide sequence ID" value="XM_013230195.2"/>
</dbReference>
<dbReference type="RefSeq" id="XP_055878013.1">
    <property type="nucleotide sequence ID" value="XM_056022038.1"/>
</dbReference>
<dbReference type="RefSeq" id="XP_013085647.1">
    <property type="nucleotide sequence ID" value="XM_013230193.2"/>
</dbReference>
<dbReference type="EnsemblMetazoa" id="BGLB008901-RF">
    <property type="protein sequence ID" value="BGLB008901-PF"/>
    <property type="gene ID" value="BGLB008901"/>
</dbReference>
<dbReference type="InterPro" id="IPR002087">
    <property type="entry name" value="Anti_prolifrtn"/>
</dbReference>
<dbReference type="RefSeq" id="XP_055878014.1">
    <property type="nucleotide sequence ID" value="XM_056022039.1"/>
</dbReference>
<name>A0A2C9JVZ3_BIOGL</name>
<evidence type="ECO:0000313" key="5">
    <source>
        <dbReference type="EnsemblMetazoa" id="BGLB008901-PD"/>
    </source>
</evidence>
<evidence type="ECO:0000313" key="16">
    <source>
        <dbReference type="RefSeq" id="XP_055878013.1"/>
    </source>
</evidence>
<sequence length="474" mass="52233">MHVEISVALNFVISYLYNKLPRRRVDLFGEELEVGLKEKFQGHWYPEQPSKGSGFRCLKGNGDEVDPVLVYAAVKAGLDITEVRSYLPEDLTLWIDPSEVSYKIGEKGPVKVLYSDRKDEESNENVDREVQAASRTFNPEAQTFTPESHQAFTPDLLAFTPDVAAFCSDSTQSFQPIDSLSSSLSNLSLSPSSPVPPGTWSTATSPSSNLFSSAMASPNIVPPSLVGPRAGNLHRQHMTAAMFAQTKFGSTKLKTQVKRPNRLSPTEFGNYFKQQQRSYAGPQRPRSLSPRDPRVEFLLDQQQRMLQQQQQQMSPSLPYGPQFHLQQQQLSPTSLYPEMYRSSALSSAHSSPHLSPHLSPAGNGPTFKDLIQSNPNLSTIPSSPLNPISRPSSLNPISRPSSLNPISRPSSLTNLRRPTGFPSLNSPLSNSSSHTGSLGKMNMFSPEGHKSFTDGFNVASVNYSNNVQHLLMAN</sequence>
<protein>
    <submittedName>
        <fullName evidence="9 10">Protein Tob1-like</fullName>
    </submittedName>
</protein>
<feature type="region of interest" description="Disordered" evidence="3">
    <location>
        <begin position="251"/>
        <end position="291"/>
    </location>
</feature>
<dbReference type="KEGG" id="bgt:106070319"/>
<dbReference type="EnsemblMetazoa" id="BGLB008901-RG">
    <property type="protein sequence ID" value="BGLB008901-PG"/>
    <property type="gene ID" value="BGLB008901"/>
</dbReference>
<evidence type="ECO:0000256" key="3">
    <source>
        <dbReference type="SAM" id="MobiDB-lite"/>
    </source>
</evidence>
<dbReference type="InterPro" id="IPR036054">
    <property type="entry name" value="BTG-like_sf"/>
</dbReference>
<keyword evidence="2" id="KW-0597">Phosphoprotein</keyword>
<dbReference type="OrthoDB" id="19928at2759"/>
<feature type="compositionally biased region" description="Low complexity" evidence="3">
    <location>
        <begin position="347"/>
        <end position="361"/>
    </location>
</feature>
<dbReference type="InterPro" id="IPR015676">
    <property type="entry name" value="Tob1/2"/>
</dbReference>
<evidence type="ECO:0000313" key="15">
    <source>
        <dbReference type="RefSeq" id="XP_013085650.1"/>
    </source>
</evidence>
<evidence type="ECO:0000313" key="12">
    <source>
        <dbReference type="RefSeq" id="XP_013085647.1"/>
    </source>
</evidence>
<dbReference type="PRINTS" id="PR00310">
    <property type="entry name" value="ANTIPRLFBTG1"/>
</dbReference>
<reference evidence="5" key="3">
    <citation type="submission" date="2020-05" db="UniProtKB">
        <authorList>
            <consortium name="EnsemblMetazoa"/>
        </authorList>
    </citation>
    <scope>IDENTIFICATION</scope>
    <source>
        <strain evidence="5">BB02</strain>
    </source>
</reference>
<evidence type="ECO:0000313" key="17">
    <source>
        <dbReference type="RefSeq" id="XP_055878014.1"/>
    </source>
</evidence>
<evidence type="ECO:0000313" key="9">
    <source>
        <dbReference type="RefSeq" id="XP_013085643.1"/>
    </source>
</evidence>
<feature type="compositionally biased region" description="Low complexity" evidence="3">
    <location>
        <begin position="422"/>
        <end position="433"/>
    </location>
</feature>
<dbReference type="EnsemblMetazoa" id="BGLB008901-RC">
    <property type="protein sequence ID" value="BGLB008901-PC"/>
    <property type="gene ID" value="BGLB008901"/>
</dbReference>
<gene>
    <name evidence="5" type="primary">106070319</name>
    <name evidence="9 10 11 12 13 14 15 16 17" type="synonym">LOC106070319</name>
</gene>
<evidence type="ECO:0000313" key="14">
    <source>
        <dbReference type="RefSeq" id="XP_013085649.1"/>
    </source>
</evidence>
<feature type="region of interest" description="Disordered" evidence="3">
    <location>
        <begin position="185"/>
        <end position="205"/>
    </location>
</feature>
<dbReference type="Proteomes" id="UP001165740">
    <property type="component" value="Chromosome 2"/>
</dbReference>
<evidence type="ECO:0000313" key="13">
    <source>
        <dbReference type="RefSeq" id="XP_013085648.1"/>
    </source>
</evidence>
<feature type="region of interest" description="Disordered" evidence="3">
    <location>
        <begin position="347"/>
        <end position="442"/>
    </location>
</feature>
<organism evidence="5 7">
    <name type="scientific">Biomphalaria glabrata</name>
    <name type="common">Bloodfluke planorb</name>
    <name type="synonym">Freshwater snail</name>
    <dbReference type="NCBI Taxonomy" id="6526"/>
    <lineage>
        <taxon>Eukaryota</taxon>
        <taxon>Metazoa</taxon>
        <taxon>Spiralia</taxon>
        <taxon>Lophotrochozoa</taxon>
        <taxon>Mollusca</taxon>
        <taxon>Gastropoda</taxon>
        <taxon>Heterobranchia</taxon>
        <taxon>Euthyneura</taxon>
        <taxon>Panpulmonata</taxon>
        <taxon>Hygrophila</taxon>
        <taxon>Lymnaeoidea</taxon>
        <taxon>Planorbidae</taxon>
        <taxon>Biomphalaria</taxon>
    </lineage>
</organism>
<dbReference type="EnsemblMetazoa" id="BGLB008901-RB">
    <property type="protein sequence ID" value="BGLB008901-PB"/>
    <property type="gene ID" value="BGLB008901"/>
</dbReference>
<dbReference type="EnsemblMetazoa" id="BGLB008901-RH">
    <property type="protein sequence ID" value="BGLB008901-PH"/>
    <property type="gene ID" value="BGLB008901"/>
</dbReference>
<dbReference type="SUPFAM" id="SSF160696">
    <property type="entry name" value="BTG domain-like"/>
    <property type="match status" value="1"/>
</dbReference>
<dbReference type="GO" id="GO:0005634">
    <property type="term" value="C:nucleus"/>
    <property type="evidence" value="ECO:0007669"/>
    <property type="project" value="TreeGrafter"/>
</dbReference>
<evidence type="ECO:0000256" key="2">
    <source>
        <dbReference type="ARBA" id="ARBA00022553"/>
    </source>
</evidence>
<dbReference type="RefSeq" id="XP_013085648.1">
    <property type="nucleotide sequence ID" value="XM_013230194.2"/>
</dbReference>
<evidence type="ECO:0000259" key="4">
    <source>
        <dbReference type="SMART" id="SM00099"/>
    </source>
</evidence>
<evidence type="ECO:0000313" key="6">
    <source>
        <dbReference type="EnsemblMetazoa" id="BGLB008901-PI"/>
    </source>
</evidence>
<dbReference type="EnsemblMetazoa" id="BGLB008901-RE">
    <property type="protein sequence ID" value="BGLB008901-PE"/>
    <property type="gene ID" value="BGLB008901"/>
</dbReference>
<dbReference type="GO" id="GO:0005737">
    <property type="term" value="C:cytoplasm"/>
    <property type="evidence" value="ECO:0007669"/>
    <property type="project" value="TreeGrafter"/>
</dbReference>
<keyword evidence="8" id="KW-1185">Reference proteome</keyword>
<dbReference type="RefSeq" id="XP_013085646.1">
    <property type="nucleotide sequence ID" value="XM_013230192.2"/>
</dbReference>
<reference evidence="9 10" key="4">
    <citation type="submission" date="2025-04" db="UniProtKB">
        <authorList>
            <consortium name="RefSeq"/>
        </authorList>
    </citation>
    <scope>IDENTIFICATION</scope>
</reference>
<dbReference type="RefSeq" id="XP_013085643.1">
    <property type="nucleotide sequence ID" value="XM_013230189.2"/>
</dbReference>
<evidence type="ECO:0000313" key="11">
    <source>
        <dbReference type="RefSeq" id="XP_013085646.1"/>
    </source>
</evidence>
<dbReference type="STRING" id="6526.A0A2C9JVZ3"/>
<evidence type="ECO:0000313" key="8">
    <source>
        <dbReference type="Proteomes" id="UP001165740"/>
    </source>
</evidence>
<dbReference type="PANTHER" id="PTHR17537">
    <property type="entry name" value="TRANSDUCER OF ERBB2 TOB"/>
    <property type="match status" value="1"/>
</dbReference>
<dbReference type="SMART" id="SM00099">
    <property type="entry name" value="btg1"/>
    <property type="match status" value="1"/>
</dbReference>
<evidence type="ECO:0000313" key="7">
    <source>
        <dbReference type="Proteomes" id="UP000076420"/>
    </source>
</evidence>
<dbReference type="PANTHER" id="PTHR17537:SF5">
    <property type="entry name" value="TRANSDUCER OF ERBB2, ISOFORM A"/>
    <property type="match status" value="1"/>
</dbReference>
<dbReference type="EnsemblMetazoa" id="BGLB008901-RI">
    <property type="protein sequence ID" value="BGLB008901-PI"/>
    <property type="gene ID" value="BGLB008901"/>
</dbReference>
<feature type="compositionally biased region" description="Polar residues" evidence="3">
    <location>
        <begin position="371"/>
        <end position="416"/>
    </location>
</feature>
<reference evidence="6" key="1">
    <citation type="journal article" date="2004" name="J. Parasitol.">
        <title>The mitochondrial genome of Biomphalaria glabrata (Gastropoda: Basommatophora), intermediate host of Schistosoma mansoni.</title>
        <authorList>
            <person name="DeJong R.J."/>
            <person name="Emery A.M."/>
            <person name="Adema C.M."/>
        </authorList>
    </citation>
    <scope>NUCLEOTIDE SEQUENCE</scope>
    <source>
        <strain evidence="6">BB02</strain>
    </source>
</reference>
<dbReference type="GO" id="GO:0003714">
    <property type="term" value="F:transcription corepressor activity"/>
    <property type="evidence" value="ECO:0007669"/>
    <property type="project" value="TreeGrafter"/>
</dbReference>
<evidence type="ECO:0000313" key="10">
    <source>
        <dbReference type="RefSeq" id="XP_013085644.1"/>
    </source>
</evidence>
<dbReference type="RefSeq" id="XP_013085644.1">
    <property type="nucleotide sequence ID" value="XM_013230190.2"/>
</dbReference>
<comment type="similarity">
    <text evidence="1">Belongs to the BTG family.</text>
</comment>
<proteinExistence type="inferred from homology"/>
<dbReference type="VEuPathDB" id="VectorBase:BGLAX_027893"/>
<evidence type="ECO:0000256" key="1">
    <source>
        <dbReference type="ARBA" id="ARBA00007989"/>
    </source>
</evidence>
<reference evidence="6" key="2">
    <citation type="submission" date="2013-03" db="EMBL/GenBank/DDBJ databases">
        <title>Sequence assembly of the Biomphalaria glabrata genome version 4.3.</title>
        <authorList>
            <person name="Warren W."/>
            <person name="Wilson R.K."/>
            <person name="Hillier L.W."/>
            <person name="Minx P."/>
        </authorList>
    </citation>
    <scope>NUCLEOTIDE SEQUENCE</scope>
    <source>
        <strain evidence="6">BB02</strain>
    </source>
</reference>
<dbReference type="GeneID" id="106070319"/>
<dbReference type="AlphaFoldDB" id="A0A2C9JVZ3"/>
<dbReference type="OMA" id="FLMSDAW"/>
<dbReference type="RefSeq" id="XP_013085650.1">
    <property type="nucleotide sequence ID" value="XM_013230196.2"/>
</dbReference>
<dbReference type="Proteomes" id="UP000076420">
    <property type="component" value="Unassembled WGS sequence"/>
</dbReference>
<feature type="domain" description="Anti-proliferative protein" evidence="4">
    <location>
        <begin position="1"/>
        <end position="107"/>
    </location>
</feature>
<dbReference type="EnsemblMetazoa" id="BGLB008901-RD">
    <property type="protein sequence ID" value="BGLB008901-PD"/>
    <property type="gene ID" value="BGLB008901"/>
</dbReference>
<dbReference type="Gene3D" id="3.90.640.90">
    <property type="entry name" value="Anti-proliferative protein, N-terminal domain"/>
    <property type="match status" value="1"/>
</dbReference>